<name>A0ABQ6N5N0_9STRA</name>
<keyword evidence="2" id="KW-1185">Reference proteome</keyword>
<evidence type="ECO:0000313" key="1">
    <source>
        <dbReference type="EMBL" id="GMI40549.1"/>
    </source>
</evidence>
<reference evidence="1 2" key="1">
    <citation type="journal article" date="2023" name="Commun. Biol.">
        <title>Genome analysis of Parmales, the sister group of diatoms, reveals the evolutionary specialization of diatoms from phago-mixotrophs to photoautotrophs.</title>
        <authorList>
            <person name="Ban H."/>
            <person name="Sato S."/>
            <person name="Yoshikawa S."/>
            <person name="Yamada K."/>
            <person name="Nakamura Y."/>
            <person name="Ichinomiya M."/>
            <person name="Sato N."/>
            <person name="Blanc-Mathieu R."/>
            <person name="Endo H."/>
            <person name="Kuwata A."/>
            <person name="Ogata H."/>
        </authorList>
    </citation>
    <scope>NUCLEOTIDE SEQUENCE [LARGE SCALE GENOMIC DNA]</scope>
</reference>
<accession>A0ABQ6N5N0</accession>
<dbReference type="EMBL" id="BRYB01000942">
    <property type="protein sequence ID" value="GMI40549.1"/>
    <property type="molecule type" value="Genomic_DNA"/>
</dbReference>
<organism evidence="1 2">
    <name type="scientific">Tetraparma gracilis</name>
    <dbReference type="NCBI Taxonomy" id="2962635"/>
    <lineage>
        <taxon>Eukaryota</taxon>
        <taxon>Sar</taxon>
        <taxon>Stramenopiles</taxon>
        <taxon>Ochrophyta</taxon>
        <taxon>Bolidophyceae</taxon>
        <taxon>Parmales</taxon>
        <taxon>Triparmaceae</taxon>
        <taxon>Tetraparma</taxon>
    </lineage>
</organism>
<dbReference type="Proteomes" id="UP001165060">
    <property type="component" value="Unassembled WGS sequence"/>
</dbReference>
<evidence type="ECO:0000313" key="2">
    <source>
        <dbReference type="Proteomes" id="UP001165060"/>
    </source>
</evidence>
<comment type="caution">
    <text evidence="1">The sequence shown here is derived from an EMBL/GenBank/DDBJ whole genome shotgun (WGS) entry which is preliminary data.</text>
</comment>
<sequence>MDAISQVPGTPGFTYDPYFPSLHDLLLRSPSLTDLSLHPSERIQLCVDGLKTWTRYILPKPYHRSHQEEIRAFYMRCVRGVPYSEQYGSFDSFPAYLASSEAWLEAIIEDYAEQCRVRFDDDTGTINVASLEHRLTPTSVGGRGNFFMTTIVHLEHMAEQFEYLIKLGRIPPDFFKLVYSIKYSIVPFIARSTQPDCVYEMGAPLGGGCSEGTRRSFYLLNPWMMKEMQGAFNRLVYLPPAAARGPANAHCMNPFLDFEGIERAYFLGATVEVNSLLTKECLEELRRLAVEGTLFYEPKKTYMGAYIDEGMSGFPWINVLVEEFQANFPNMVGDLPLSTAWFYKYDSREAAAGGIGIHADQALCNVNIWLTEDDANLDKASGGLVIYDKAPPAKEVFETNFAFWNNELYTADRLRWLEENGAGNVTVPYRENRSVIFESRKLHATDKYEFKTDYDKRRINLTLLFGDGRIHAQKREIPMSNSHEVF</sequence>
<gene>
    <name evidence="1" type="ORF">TeGR_g13656</name>
</gene>
<proteinExistence type="predicted"/>
<protein>
    <submittedName>
        <fullName evidence="1">Uncharacterized protein</fullName>
    </submittedName>
</protein>